<dbReference type="Ensembl" id="ENSACCT00020026026.1">
    <property type="protein sequence ID" value="ENSACCP00020024902.1"/>
    <property type="gene ID" value="ENSACCG00020017036.1"/>
</dbReference>
<sequence length="111" mass="11634">MCVPAYKRVFVGTCAGSLEGVGSVAAPGEPVCAQVGWVAHRRSRSESLAVRPPLAGACSVRGITAKPAMGFQDFSYPRGTGNITTRQPPPPTHSNEIQQFIMSSLAAECCV</sequence>
<proteinExistence type="predicted"/>
<dbReference type="AlphaFoldDB" id="A0A663FLS8"/>
<protein>
    <submittedName>
        <fullName evidence="1">Uncharacterized protein</fullName>
    </submittedName>
</protein>
<dbReference type="InParanoid" id="A0A663FLS8"/>
<keyword evidence="2" id="KW-1185">Reference proteome</keyword>
<organism evidence="1 2">
    <name type="scientific">Aquila chrysaetos chrysaetos</name>
    <dbReference type="NCBI Taxonomy" id="223781"/>
    <lineage>
        <taxon>Eukaryota</taxon>
        <taxon>Metazoa</taxon>
        <taxon>Chordata</taxon>
        <taxon>Craniata</taxon>
        <taxon>Vertebrata</taxon>
        <taxon>Euteleostomi</taxon>
        <taxon>Archelosauria</taxon>
        <taxon>Archosauria</taxon>
        <taxon>Dinosauria</taxon>
        <taxon>Saurischia</taxon>
        <taxon>Theropoda</taxon>
        <taxon>Coelurosauria</taxon>
        <taxon>Aves</taxon>
        <taxon>Neognathae</taxon>
        <taxon>Neoaves</taxon>
        <taxon>Telluraves</taxon>
        <taxon>Accipitrimorphae</taxon>
        <taxon>Accipitriformes</taxon>
        <taxon>Accipitridae</taxon>
        <taxon>Accipitrinae</taxon>
        <taxon>Aquila</taxon>
    </lineage>
</organism>
<accession>A0A663FLS8</accession>
<dbReference type="GeneTree" id="ENSGT00990000212155"/>
<name>A0A663FLS8_AQUCH</name>
<reference evidence="1" key="1">
    <citation type="submission" date="2025-08" db="UniProtKB">
        <authorList>
            <consortium name="Ensembl"/>
        </authorList>
    </citation>
    <scope>IDENTIFICATION</scope>
</reference>
<evidence type="ECO:0000313" key="2">
    <source>
        <dbReference type="Proteomes" id="UP000472275"/>
    </source>
</evidence>
<reference evidence="1" key="2">
    <citation type="submission" date="2025-09" db="UniProtKB">
        <authorList>
            <consortium name="Ensembl"/>
        </authorList>
    </citation>
    <scope>IDENTIFICATION</scope>
</reference>
<evidence type="ECO:0000313" key="1">
    <source>
        <dbReference type="Ensembl" id="ENSACCP00020024902.1"/>
    </source>
</evidence>
<dbReference type="Proteomes" id="UP000472275">
    <property type="component" value="Chromosome 12"/>
</dbReference>